<evidence type="ECO:0000313" key="2">
    <source>
        <dbReference type="Proteomes" id="UP001108025"/>
    </source>
</evidence>
<dbReference type="RefSeq" id="WP_230669159.1">
    <property type="nucleotide sequence ID" value="NZ_JAJNAY010000001.1"/>
</dbReference>
<dbReference type="EMBL" id="JAJNAY010000001">
    <property type="protein sequence ID" value="MCD1117244.1"/>
    <property type="molecule type" value="Genomic_DNA"/>
</dbReference>
<proteinExistence type="predicted"/>
<comment type="caution">
    <text evidence="1">The sequence shown here is derived from an EMBL/GenBank/DDBJ whole genome shotgun (WGS) entry which is preliminary data.</text>
</comment>
<evidence type="ECO:0000313" key="1">
    <source>
        <dbReference type="EMBL" id="MCD1117244.1"/>
    </source>
</evidence>
<reference evidence="1" key="1">
    <citation type="submission" date="2021-11" db="EMBL/GenBank/DDBJ databases">
        <title>Description of novel Chryseobacterium species.</title>
        <authorList>
            <person name="Saticioglu I.B."/>
            <person name="Ay H."/>
            <person name="Altun S."/>
            <person name="Duman M."/>
        </authorList>
    </citation>
    <scope>NUCLEOTIDE SEQUENCE</scope>
    <source>
        <strain evidence="1">C-17</strain>
    </source>
</reference>
<protein>
    <recommendedName>
        <fullName evidence="3">DUF4468 domain-containing protein</fullName>
    </recommendedName>
</protein>
<gene>
    <name evidence="1" type="ORF">LO744_10265</name>
</gene>
<organism evidence="1 2">
    <name type="scientific">Chryseobacterium turcicum</name>
    <dbReference type="NCBI Taxonomy" id="2898076"/>
    <lineage>
        <taxon>Bacteria</taxon>
        <taxon>Pseudomonadati</taxon>
        <taxon>Bacteroidota</taxon>
        <taxon>Flavobacteriia</taxon>
        <taxon>Flavobacteriales</taxon>
        <taxon>Weeksellaceae</taxon>
        <taxon>Chryseobacterium group</taxon>
        <taxon>Chryseobacterium</taxon>
    </lineage>
</organism>
<dbReference type="AlphaFoldDB" id="A0A9Q3V535"/>
<keyword evidence="2" id="KW-1185">Reference proteome</keyword>
<dbReference type="Proteomes" id="UP001108025">
    <property type="component" value="Unassembled WGS sequence"/>
</dbReference>
<evidence type="ECO:0008006" key="3">
    <source>
        <dbReference type="Google" id="ProtNLM"/>
    </source>
</evidence>
<name>A0A9Q3V535_9FLAO</name>
<accession>A0A9Q3V535</accession>
<sequence>MKKIIILITLVFSIFIFSQEFKLTEDNFKVSDDTSKNYIVLSFPGVNKQTLFDKTKNYITSNYPYLDKEKLKETVNDQLLFEVVSQTSRTVFINKRGSNVWSVVNYFEINFKDDKIMIKPTFVNLTNADKTSTTLLGSFFNSRGIVRLENAANFVEAFTNSFVNNIKNEVSSNKTNDW</sequence>